<evidence type="ECO:0000256" key="2">
    <source>
        <dbReference type="ARBA" id="ARBA00022980"/>
    </source>
</evidence>
<dbReference type="GeneID" id="54484256"/>
<dbReference type="GO" id="GO:0006412">
    <property type="term" value="P:translation"/>
    <property type="evidence" value="ECO:0007669"/>
    <property type="project" value="InterPro"/>
</dbReference>
<dbReference type="PANTHER" id="PTHR11759">
    <property type="entry name" value="40S RIBOSOMAL PROTEIN S14/30S RIBOSOMAL PROTEIN S11"/>
    <property type="match status" value="1"/>
</dbReference>
<name>A0A6A6WFE9_9PEZI</name>
<dbReference type="Pfam" id="PF00411">
    <property type="entry name" value="Ribosomal_S11"/>
    <property type="match status" value="1"/>
</dbReference>
<dbReference type="Proteomes" id="UP000799437">
    <property type="component" value="Unassembled WGS sequence"/>
</dbReference>
<comment type="similarity">
    <text evidence="1">Belongs to the universal ribosomal protein uS11 family.</text>
</comment>
<keyword evidence="5" id="KW-1185">Reference proteome</keyword>
<dbReference type="OrthoDB" id="1654884at2759"/>
<dbReference type="Gene3D" id="3.30.420.80">
    <property type="entry name" value="Ribosomal protein S11"/>
    <property type="match status" value="1"/>
</dbReference>
<dbReference type="GO" id="GO:0005840">
    <property type="term" value="C:ribosome"/>
    <property type="evidence" value="ECO:0007669"/>
    <property type="project" value="UniProtKB-KW"/>
</dbReference>
<dbReference type="SUPFAM" id="SSF53137">
    <property type="entry name" value="Translational machinery components"/>
    <property type="match status" value="1"/>
</dbReference>
<keyword evidence="2" id="KW-0689">Ribosomal protein</keyword>
<sequence>MSALRTPITRTILSSISSCRTRPLLPLQSFSTTATGSIEGRGRDNKFDDLISEQSRKDPPRKGGVDLVDNYLSEGARQDTLAKQLRENETIRNTDPEGHQKRQNELLGMLRGMDVTQSLVGEQPAHCLHIYSHKHNTHITLTDPKHEAIINVSTGNLGFRKSGRKTFDAGYQLAAFVLNKIAGNNSLRENMKQVHLSFRGFGQGREGATKAIVGTEGMVIRNKVRKVTDVTPIAHGGPRGSKPRRLG</sequence>
<evidence type="ECO:0000313" key="5">
    <source>
        <dbReference type="Proteomes" id="UP000799437"/>
    </source>
</evidence>
<organism evidence="4 5">
    <name type="scientific">Pseudovirgaria hyperparasitica</name>
    <dbReference type="NCBI Taxonomy" id="470096"/>
    <lineage>
        <taxon>Eukaryota</taxon>
        <taxon>Fungi</taxon>
        <taxon>Dikarya</taxon>
        <taxon>Ascomycota</taxon>
        <taxon>Pezizomycotina</taxon>
        <taxon>Dothideomycetes</taxon>
        <taxon>Dothideomycetes incertae sedis</taxon>
        <taxon>Acrospermales</taxon>
        <taxon>Acrospermaceae</taxon>
        <taxon>Pseudovirgaria</taxon>
    </lineage>
</organism>
<keyword evidence="3" id="KW-0687">Ribonucleoprotein</keyword>
<dbReference type="HAMAP" id="MF_01310">
    <property type="entry name" value="Ribosomal_uS11"/>
    <property type="match status" value="1"/>
</dbReference>
<proteinExistence type="inferred from homology"/>
<dbReference type="AlphaFoldDB" id="A0A6A6WFE9"/>
<reference evidence="4" key="1">
    <citation type="journal article" date="2020" name="Stud. Mycol.">
        <title>101 Dothideomycetes genomes: a test case for predicting lifestyles and emergence of pathogens.</title>
        <authorList>
            <person name="Haridas S."/>
            <person name="Albert R."/>
            <person name="Binder M."/>
            <person name="Bloem J."/>
            <person name="Labutti K."/>
            <person name="Salamov A."/>
            <person name="Andreopoulos B."/>
            <person name="Baker S."/>
            <person name="Barry K."/>
            <person name="Bills G."/>
            <person name="Bluhm B."/>
            <person name="Cannon C."/>
            <person name="Castanera R."/>
            <person name="Culley D."/>
            <person name="Daum C."/>
            <person name="Ezra D."/>
            <person name="Gonzalez J."/>
            <person name="Henrissat B."/>
            <person name="Kuo A."/>
            <person name="Liang C."/>
            <person name="Lipzen A."/>
            <person name="Lutzoni F."/>
            <person name="Magnuson J."/>
            <person name="Mondo S."/>
            <person name="Nolan M."/>
            <person name="Ohm R."/>
            <person name="Pangilinan J."/>
            <person name="Park H.-J."/>
            <person name="Ramirez L."/>
            <person name="Alfaro M."/>
            <person name="Sun H."/>
            <person name="Tritt A."/>
            <person name="Yoshinaga Y."/>
            <person name="Zwiers L.-H."/>
            <person name="Turgeon B."/>
            <person name="Goodwin S."/>
            <person name="Spatafora J."/>
            <person name="Crous P."/>
            <person name="Grigoriev I."/>
        </authorList>
    </citation>
    <scope>NUCLEOTIDE SEQUENCE</scope>
    <source>
        <strain evidence="4">CBS 121739</strain>
    </source>
</reference>
<dbReference type="InterPro" id="IPR036967">
    <property type="entry name" value="Ribosomal_uS11_sf"/>
</dbReference>
<evidence type="ECO:0000256" key="1">
    <source>
        <dbReference type="ARBA" id="ARBA00006194"/>
    </source>
</evidence>
<evidence type="ECO:0000313" key="4">
    <source>
        <dbReference type="EMBL" id="KAF2761548.1"/>
    </source>
</evidence>
<evidence type="ECO:0000256" key="3">
    <source>
        <dbReference type="ARBA" id="ARBA00023274"/>
    </source>
</evidence>
<dbReference type="InterPro" id="IPR001971">
    <property type="entry name" value="Ribosomal_uS11"/>
</dbReference>
<dbReference type="EMBL" id="ML996566">
    <property type="protein sequence ID" value="KAF2761548.1"/>
    <property type="molecule type" value="Genomic_DNA"/>
</dbReference>
<dbReference type="GO" id="GO:0003735">
    <property type="term" value="F:structural constituent of ribosome"/>
    <property type="evidence" value="ECO:0007669"/>
    <property type="project" value="InterPro"/>
</dbReference>
<dbReference type="RefSeq" id="XP_033603999.1">
    <property type="nucleotide sequence ID" value="XM_033743202.1"/>
</dbReference>
<dbReference type="GO" id="GO:1990904">
    <property type="term" value="C:ribonucleoprotein complex"/>
    <property type="evidence" value="ECO:0007669"/>
    <property type="project" value="UniProtKB-KW"/>
</dbReference>
<gene>
    <name evidence="4" type="ORF">EJ05DRAFT_472530</name>
</gene>
<protein>
    <submittedName>
        <fullName evidence="4">Translational machinery component</fullName>
    </submittedName>
</protein>
<accession>A0A6A6WFE9</accession>